<evidence type="ECO:0000313" key="1">
    <source>
        <dbReference type="EMBL" id="CAD8579037.1"/>
    </source>
</evidence>
<dbReference type="EMBL" id="HBEV01002573">
    <property type="protein sequence ID" value="CAD8579037.1"/>
    <property type="molecule type" value="Transcribed_RNA"/>
</dbReference>
<proteinExistence type="predicted"/>
<name>A0A7S0KGD4_MICPS</name>
<sequence length="461" mass="50372">MPANLEEPQQIQADGLFKDALFMLSVRPKDENETANESESTLFSDLMPAQSVVVQDSRGGMAAKRPSRVQLLSKKGVSIALFSHTLVAERVVDAFIAARDRYIHDPRDRAHALRALLKSYNDEGHAFSLACFDESARAFFAWTPRSAPLSFGHAEDGSVVVVAAVPRARTLVGKHAGVQLAHLPAGRFVYGHSYLKPFEFTQLWASASANRGGAATQVNLPRSLPAVDEVNLDKPKLSPAESKRWRWEKTGSRAEQSSSWTVAKAAKEEVTKKEKESAAARIAAIAQAVAARAESSMSTFKADAKPFVPASRAVSNSWALETFAWGAWARVAFAKGLARVNRFETHANKRFMTLLLLRQALFTDVSEHMERVNKKEMAEAMESDEEVAVEVPAGFIGAAALKPLSSAIHATAKLAQNAPKRKSFLQSWRIVPVPAMRNKQNVVVCDINGTCCIGNQCFVSL</sequence>
<accession>A0A7S0KGD4</accession>
<dbReference type="AlphaFoldDB" id="A0A7S0KGD4"/>
<organism evidence="1">
    <name type="scientific">Micromonas pusilla</name>
    <name type="common">Picoplanktonic green alga</name>
    <name type="synonym">Chromulina pusilla</name>
    <dbReference type="NCBI Taxonomy" id="38833"/>
    <lineage>
        <taxon>Eukaryota</taxon>
        <taxon>Viridiplantae</taxon>
        <taxon>Chlorophyta</taxon>
        <taxon>Mamiellophyceae</taxon>
        <taxon>Mamiellales</taxon>
        <taxon>Mamiellaceae</taxon>
        <taxon>Micromonas</taxon>
    </lineage>
</organism>
<protein>
    <submittedName>
        <fullName evidence="1">Uncharacterized protein</fullName>
    </submittedName>
</protein>
<reference evidence="1" key="1">
    <citation type="submission" date="2021-01" db="EMBL/GenBank/DDBJ databases">
        <authorList>
            <person name="Corre E."/>
            <person name="Pelletier E."/>
            <person name="Niang G."/>
            <person name="Scheremetjew M."/>
            <person name="Finn R."/>
            <person name="Kale V."/>
            <person name="Holt S."/>
            <person name="Cochrane G."/>
            <person name="Meng A."/>
            <person name="Brown T."/>
            <person name="Cohen L."/>
        </authorList>
    </citation>
    <scope>NUCLEOTIDE SEQUENCE</scope>
    <source>
        <strain evidence="1">CCMP494</strain>
    </source>
</reference>
<gene>
    <name evidence="1" type="ORF">MSP1404_LOCUS1975</name>
</gene>